<sequence>MRPHAAGPGAGSRSRATRAGSDQAGGVRGAPDGAYTAAAARAWTTARAAASSSGVGLPRTTLITKGLLGDRDTTTVTT</sequence>
<name>A0A918ZK02_9ACTN</name>
<comment type="caution">
    <text evidence="2">The sequence shown here is derived from an EMBL/GenBank/DDBJ whole genome shotgun (WGS) entry which is preliminary data.</text>
</comment>
<keyword evidence="3" id="KW-1185">Reference proteome</keyword>
<reference evidence="2" key="2">
    <citation type="submission" date="2020-09" db="EMBL/GenBank/DDBJ databases">
        <authorList>
            <person name="Sun Q."/>
            <person name="Ohkuma M."/>
        </authorList>
    </citation>
    <scope>NUCLEOTIDE SEQUENCE</scope>
    <source>
        <strain evidence="2">JCM 4784</strain>
    </source>
</reference>
<evidence type="ECO:0000256" key="1">
    <source>
        <dbReference type="SAM" id="MobiDB-lite"/>
    </source>
</evidence>
<proteinExistence type="predicted"/>
<dbReference type="Proteomes" id="UP000608024">
    <property type="component" value="Unassembled WGS sequence"/>
</dbReference>
<gene>
    <name evidence="2" type="ORF">GCM10018785_27880</name>
</gene>
<reference evidence="2" key="1">
    <citation type="journal article" date="2014" name="Int. J. Syst. Evol. Microbiol.">
        <title>Complete genome sequence of Corynebacterium casei LMG S-19264T (=DSM 44701T), isolated from a smear-ripened cheese.</title>
        <authorList>
            <consortium name="US DOE Joint Genome Institute (JGI-PGF)"/>
            <person name="Walter F."/>
            <person name="Albersmeier A."/>
            <person name="Kalinowski J."/>
            <person name="Ruckert C."/>
        </authorList>
    </citation>
    <scope>NUCLEOTIDE SEQUENCE</scope>
    <source>
        <strain evidence="2">JCM 4784</strain>
    </source>
</reference>
<feature type="region of interest" description="Disordered" evidence="1">
    <location>
        <begin position="1"/>
        <end position="32"/>
    </location>
</feature>
<evidence type="ECO:0000313" key="3">
    <source>
        <dbReference type="Proteomes" id="UP000608024"/>
    </source>
</evidence>
<accession>A0A918ZK02</accession>
<protein>
    <submittedName>
        <fullName evidence="2">Uncharacterized protein</fullName>
    </submittedName>
</protein>
<feature type="compositionally biased region" description="Low complexity" evidence="1">
    <location>
        <begin position="1"/>
        <end position="21"/>
    </location>
</feature>
<evidence type="ECO:0000313" key="2">
    <source>
        <dbReference type="EMBL" id="GHE57043.1"/>
    </source>
</evidence>
<organism evidence="2 3">
    <name type="scientific">Streptomyces longispororuber</name>
    <dbReference type="NCBI Taxonomy" id="68230"/>
    <lineage>
        <taxon>Bacteria</taxon>
        <taxon>Bacillati</taxon>
        <taxon>Actinomycetota</taxon>
        <taxon>Actinomycetes</taxon>
        <taxon>Kitasatosporales</taxon>
        <taxon>Streptomycetaceae</taxon>
        <taxon>Streptomyces</taxon>
    </lineage>
</organism>
<dbReference type="EMBL" id="BNBT01000033">
    <property type="protein sequence ID" value="GHE57043.1"/>
    <property type="molecule type" value="Genomic_DNA"/>
</dbReference>
<dbReference type="AlphaFoldDB" id="A0A918ZK02"/>